<accession>A0ABU8SGD3</accession>
<proteinExistence type="predicted"/>
<comment type="caution">
    <text evidence="1">The sequence shown here is derived from an EMBL/GenBank/DDBJ whole genome shotgun (WGS) entry which is preliminary data.</text>
</comment>
<dbReference type="Proteomes" id="UP001377804">
    <property type="component" value="Unassembled WGS sequence"/>
</dbReference>
<gene>
    <name evidence="1" type="ORF">R4Y45_04200</name>
</gene>
<organism evidence="1 2">
    <name type="scientific">Holzapfeliella saturejae</name>
    <dbReference type="NCBI Taxonomy" id="3082953"/>
    <lineage>
        <taxon>Bacteria</taxon>
        <taxon>Bacillati</taxon>
        <taxon>Bacillota</taxon>
        <taxon>Bacilli</taxon>
        <taxon>Lactobacillales</taxon>
        <taxon>Lactobacillaceae</taxon>
        <taxon>Holzapfeliella</taxon>
    </lineage>
</organism>
<protein>
    <recommendedName>
        <fullName evidence="3">Lipoprotein</fullName>
    </recommendedName>
</protein>
<evidence type="ECO:0000313" key="1">
    <source>
        <dbReference type="EMBL" id="MEJ6348429.1"/>
    </source>
</evidence>
<keyword evidence="2" id="KW-1185">Reference proteome</keyword>
<dbReference type="PROSITE" id="PS51257">
    <property type="entry name" value="PROKAR_LIPOPROTEIN"/>
    <property type="match status" value="1"/>
</dbReference>
<dbReference type="RefSeq" id="WP_339969592.1">
    <property type="nucleotide sequence ID" value="NZ_JAWMWG010000001.1"/>
</dbReference>
<evidence type="ECO:0000313" key="2">
    <source>
        <dbReference type="Proteomes" id="UP001377804"/>
    </source>
</evidence>
<dbReference type="EMBL" id="JAWMWG010000001">
    <property type="protein sequence ID" value="MEJ6348429.1"/>
    <property type="molecule type" value="Genomic_DNA"/>
</dbReference>
<reference evidence="1 2" key="1">
    <citation type="submission" date="2023-10" db="EMBL/GenBank/DDBJ databases">
        <title>Holzapfeliella saturejae sp. nov. isolated from Satureja montana flowers.</title>
        <authorList>
            <person name="Alcantara C."/>
            <person name="Zuniga M."/>
            <person name="Landete J.M."/>
            <person name="Monedero V."/>
        </authorList>
    </citation>
    <scope>NUCLEOTIDE SEQUENCE [LARGE SCALE GENOMIC DNA]</scope>
    <source>
        <strain evidence="1 2">He02</strain>
    </source>
</reference>
<evidence type="ECO:0008006" key="3">
    <source>
        <dbReference type="Google" id="ProtNLM"/>
    </source>
</evidence>
<sequence>MKRVTTLGLLMSIGILFVGCSTNNEQTQQINIPENQLFENQKYISKDEFEIPDRGKITVLNQGITQDDDGADVYQLSLKQELSPKENDIIGLNFEQNGQTQLKKTIGYYQYETKIISLVNKTNPIIFSIKQGDKIIAEKSYSVR</sequence>
<name>A0ABU8SGD3_9LACO</name>